<dbReference type="PANTHER" id="PTHR37166:SF1">
    <property type="entry name" value="PROTEIN FLAG"/>
    <property type="match status" value="1"/>
</dbReference>
<organism evidence="1 2">
    <name type="scientific">Paenibacillus gallinarum</name>
    <dbReference type="NCBI Taxonomy" id="2762232"/>
    <lineage>
        <taxon>Bacteria</taxon>
        <taxon>Bacillati</taxon>
        <taxon>Bacillota</taxon>
        <taxon>Bacilli</taxon>
        <taxon>Bacillales</taxon>
        <taxon>Paenibacillaceae</taxon>
        <taxon>Paenibacillus</taxon>
    </lineage>
</organism>
<dbReference type="InterPro" id="IPR035924">
    <property type="entry name" value="FlaG-like_sf"/>
</dbReference>
<gene>
    <name evidence="1" type="ORF">H9647_12755</name>
</gene>
<dbReference type="EMBL" id="JACSQL010000005">
    <property type="protein sequence ID" value="MBD7968938.1"/>
    <property type="molecule type" value="Genomic_DNA"/>
</dbReference>
<keyword evidence="1" id="KW-0969">Cilium</keyword>
<protein>
    <submittedName>
        <fullName evidence="1">Flagellar protein FlaG</fullName>
    </submittedName>
</protein>
<evidence type="ECO:0000313" key="2">
    <source>
        <dbReference type="Proteomes" id="UP000608071"/>
    </source>
</evidence>
<keyword evidence="1" id="KW-0282">Flagellum</keyword>
<dbReference type="Gene3D" id="3.30.160.170">
    <property type="entry name" value="FlaG-like"/>
    <property type="match status" value="1"/>
</dbReference>
<reference evidence="1 2" key="1">
    <citation type="submission" date="2020-08" db="EMBL/GenBank/DDBJ databases">
        <title>A Genomic Blueprint of the Chicken Gut Microbiome.</title>
        <authorList>
            <person name="Gilroy R."/>
            <person name="Ravi A."/>
            <person name="Getino M."/>
            <person name="Pursley I."/>
            <person name="Horton D.L."/>
            <person name="Alikhan N.-F."/>
            <person name="Baker D."/>
            <person name="Gharbi K."/>
            <person name="Hall N."/>
            <person name="Watson M."/>
            <person name="Adriaenssens E.M."/>
            <person name="Foster-Nyarko E."/>
            <person name="Jarju S."/>
            <person name="Secka A."/>
            <person name="Antonio M."/>
            <person name="Oren A."/>
            <person name="Chaudhuri R."/>
            <person name="La Ragione R.M."/>
            <person name="Hildebrand F."/>
            <person name="Pallen M.J."/>
        </authorList>
    </citation>
    <scope>NUCLEOTIDE SEQUENCE [LARGE SCALE GENOMIC DNA]</scope>
    <source>
        <strain evidence="1 2">Sa2BVA9</strain>
    </source>
</reference>
<keyword evidence="1" id="KW-0966">Cell projection</keyword>
<dbReference type="SUPFAM" id="SSF160214">
    <property type="entry name" value="FlaG-like"/>
    <property type="match status" value="1"/>
</dbReference>
<keyword evidence="2" id="KW-1185">Reference proteome</keyword>
<dbReference type="PANTHER" id="PTHR37166">
    <property type="entry name" value="PROTEIN FLAG"/>
    <property type="match status" value="1"/>
</dbReference>
<name>A0ABR8T077_9BACL</name>
<sequence>MNLQSSFLSTNAVFSKKIDIDHQVGSVISNKDTILISTARNASDIIRLEKSGMLISIGEERMILAIEKAAKILAGPTTTLEVSIHDKTHEIMVKVINKEDGSLIREIPPEKTLDLVAQMMEIAGILVDEKV</sequence>
<evidence type="ECO:0000313" key="1">
    <source>
        <dbReference type="EMBL" id="MBD7968938.1"/>
    </source>
</evidence>
<dbReference type="InterPro" id="IPR005186">
    <property type="entry name" value="FlaG"/>
</dbReference>
<dbReference type="Pfam" id="PF03646">
    <property type="entry name" value="FlaG"/>
    <property type="match status" value="1"/>
</dbReference>
<dbReference type="Proteomes" id="UP000608071">
    <property type="component" value="Unassembled WGS sequence"/>
</dbReference>
<dbReference type="RefSeq" id="WP_191800484.1">
    <property type="nucleotide sequence ID" value="NZ_JACSQL010000005.1"/>
</dbReference>
<accession>A0ABR8T077</accession>
<comment type="caution">
    <text evidence="1">The sequence shown here is derived from an EMBL/GenBank/DDBJ whole genome shotgun (WGS) entry which is preliminary data.</text>
</comment>
<proteinExistence type="predicted"/>